<organism evidence="1 2">
    <name type="scientific">Plectus sambesii</name>
    <dbReference type="NCBI Taxonomy" id="2011161"/>
    <lineage>
        <taxon>Eukaryota</taxon>
        <taxon>Metazoa</taxon>
        <taxon>Ecdysozoa</taxon>
        <taxon>Nematoda</taxon>
        <taxon>Chromadorea</taxon>
        <taxon>Plectida</taxon>
        <taxon>Plectina</taxon>
        <taxon>Plectoidea</taxon>
        <taxon>Plectidae</taxon>
        <taxon>Plectus</taxon>
    </lineage>
</organism>
<dbReference type="Gene3D" id="3.30.530.20">
    <property type="match status" value="1"/>
</dbReference>
<name>A0A914XF67_9BILA</name>
<reference evidence="2" key="1">
    <citation type="submission" date="2022-11" db="UniProtKB">
        <authorList>
            <consortium name="WormBaseParasite"/>
        </authorList>
    </citation>
    <scope>IDENTIFICATION</scope>
</reference>
<evidence type="ECO:0000313" key="1">
    <source>
        <dbReference type="Proteomes" id="UP000887566"/>
    </source>
</evidence>
<keyword evidence="1" id="KW-1185">Reference proteome</keyword>
<sequence length="73" mass="8160">MFVLLRETSSSKAGDEMAIAIVNMTLKDQGDSTDLVIDADEVPQSAAEETRVGFERHYIQNMMRTFGFGARLF</sequence>
<evidence type="ECO:0000313" key="2">
    <source>
        <dbReference type="WBParaSite" id="PSAMB.scaffold7998size12738.g30824.t1"/>
    </source>
</evidence>
<dbReference type="WBParaSite" id="PSAMB.scaffold7998size12738.g30824.t1">
    <property type="protein sequence ID" value="PSAMB.scaffold7998size12738.g30824.t1"/>
    <property type="gene ID" value="PSAMB.scaffold7998size12738.g30824"/>
</dbReference>
<dbReference type="AlphaFoldDB" id="A0A914XF67"/>
<protein>
    <submittedName>
        <fullName evidence="2">Uncharacterized protein</fullName>
    </submittedName>
</protein>
<dbReference type="Proteomes" id="UP000887566">
    <property type="component" value="Unplaced"/>
</dbReference>
<proteinExistence type="predicted"/>
<accession>A0A914XF67</accession>
<dbReference type="InterPro" id="IPR023393">
    <property type="entry name" value="START-like_dom_sf"/>
</dbReference>